<evidence type="ECO:0000256" key="3">
    <source>
        <dbReference type="SAM" id="SignalP"/>
    </source>
</evidence>
<dbReference type="NCBIfam" id="TIGR01443">
    <property type="entry name" value="intein_Cterm"/>
    <property type="match status" value="1"/>
</dbReference>
<feature type="region of interest" description="Disordered" evidence="2">
    <location>
        <begin position="1920"/>
        <end position="1939"/>
    </location>
</feature>
<dbReference type="Pfam" id="PF05593">
    <property type="entry name" value="RHS_repeat"/>
    <property type="match status" value="1"/>
</dbReference>
<name>A0A7G7BQC2_9ACTN</name>
<keyword evidence="1" id="KW-0677">Repeat</keyword>
<dbReference type="InterPro" id="IPR030934">
    <property type="entry name" value="Intein_C"/>
</dbReference>
<dbReference type="Pfam" id="PF07591">
    <property type="entry name" value="PT-HINT"/>
    <property type="match status" value="1"/>
</dbReference>
<protein>
    <submittedName>
        <fullName evidence="5">Sugar-binding protein</fullName>
    </submittedName>
</protein>
<feature type="domain" description="Hint" evidence="4">
    <location>
        <begin position="2064"/>
        <end position="2165"/>
    </location>
</feature>
<dbReference type="Gene3D" id="2.180.10.10">
    <property type="entry name" value="RHS repeat-associated core"/>
    <property type="match status" value="2"/>
</dbReference>
<dbReference type="PANTHER" id="PTHR32305">
    <property type="match status" value="1"/>
</dbReference>
<feature type="region of interest" description="Disordered" evidence="2">
    <location>
        <begin position="1796"/>
        <end position="1816"/>
    </location>
</feature>
<feature type="chain" id="PRO_5028862759" evidence="3">
    <location>
        <begin position="40"/>
        <end position="2305"/>
    </location>
</feature>
<feature type="compositionally biased region" description="Low complexity" evidence="2">
    <location>
        <begin position="1052"/>
        <end position="1079"/>
    </location>
</feature>
<evidence type="ECO:0000256" key="2">
    <source>
        <dbReference type="SAM" id="MobiDB-lite"/>
    </source>
</evidence>
<dbReference type="InterPro" id="IPR022385">
    <property type="entry name" value="Rhs_assc_core"/>
</dbReference>
<feature type="region of interest" description="Disordered" evidence="2">
    <location>
        <begin position="39"/>
        <end position="128"/>
    </location>
</feature>
<keyword evidence="3" id="KW-0732">Signal</keyword>
<sequence>MNGRAGSRRWAVLRRRVALSVSAVLVGTLLQGVSAPAIADDGKELPGLPSSEEPLTGHTAKARPRTGDGVPTAPEAEPRADWARAGTATVKVPGTGQAPRKAGALPVALTAPSPRTARQKNAPPPAESAAVRVLDRARTAKAGVEGLLFTLTPAAPTGERQAGTVGVGVQVDYAAFAQAHGGAYASRLRLVQLPACSLTTPDNPNCRTGKPVTTTNDTEKHRLTATGLALQAGTATVLAAEAGASSEAGDYTATPLSPSAAWHTNVNTGDFTWSYDIPVPDVPGGMRPILGMSYSSGSIDGRTGTTNNQSSWVGDGFDLWPGSIERRYKPCADDDIKNADGHTPGDLCWGYDNAFISFNGKAGELVPTGNDTFKLQNDDGTKVRRLTEATRGNGDNDNEYWELTTPEGTRYYFGYHRLPGWATGKETTDSTWTAPVYGDDSGDQCHGTTFADSWCQQAWRWNLDYAVDLHGNAVAYYYDKETNSYGRNLKDADDTPYVRGGSLDRIEYGLKATDLYADKALAKVDFDNAERCLPETGVTCAADTIGDKSFYWYDTPWDMNCPAATTCDQGRLSPTFWTRKRLASLTTQVLGSDGTYSAVDSWKLGHRWGMADVDYQLLLESIQHTGHTATPAVTLPKTTLGYSQAANRLDRTGDGKAPFIKERLSDISDEYGGQISVDYSAPACDWNALPVPQTNTTRCFPQYIGGSTSDDPTLQWFNKYVVDAVTLTDRTGTAPDQVTRYTYVGYAAWHFDDDDGLTKEKFKTWSQWRGYGHVRVQTGGVGAMKSQEEHYFLRGMHGDRKAPSGGTKDVSVSLGAGEGEPITDHEAAGGFEYKSAVYSAPGGKVLKKTVSRPWHHETARRTRSWGAITANFTGASNTRVFTSLDNGTGASWRETATSTTYDTVAGRAVEVNDLADTSLTTDDQCTRSTFATSTAKNILTLPSRVETVAAACTATVVDRSKDVISPTRTAYDNGTYGAAPAKGDPTQSATLKEHTGSRATYLENNTTYDAYGRPLKATDLAATVVFDTSGTQVSKTARADGRTTTTAYTPASGRAAQVTVTTPPARTADAASAQTSTTTLDPLRGLPTTKLDTNNLRTDLTYDALGRSLKVWLPNRSKASNHTPNHEFTYTVSESRPVAIGSKTLGKNALQLTTYTLYDGFLRPRQAQIPGPEGGRLVTDTFYDDRGLATKAFAPYYTTGAPQTGLFTLDNALSVETQAWNTYDGLGRLTETTQGAGNGDGLTPLGTTRTVYGGDRTTVIPPVGGTATTSLTDARGKPSELRQHHSRNVAAPYDATRYEHTPAGQLAKVTDPAGNTWTYGYDQLGHNVTSKDPDSGTTVSTYDDRGQLTSTTDTRTAKNKLFYGYDGLGRRTDLREGSATGNLLADWTYDTVSGAEGFLASSTRYSGTAAYTTKVLDYDPLYRATRTSITVPAAEGALQGSYQFNTGYNTDGTVSGIGFPAAGALPGGGVTYSYDDTLRPVGITDSQGLKAVTAYSYTGKPLQTQLTNGAAGKITQVNNTYQRGTQRLETSRVDREDQPGVDKFATYTYDEAGNILGVADVNRTGTDTQCFTYDHLQRLTTEWTQATTACADAPSGSSVGGPAPYWNSYTYDKAGNRLTETRHDLAGDPAQDTGRTYDYPDPGTAQPHTLTSVTSAGPNGTARDSYTYDETGNTRTRTVGGDKQTLEWDAEGHLAKVTEPVEGSADKVTAYLYDAEGQRLIGRTPTETVLYLGPAEITLAKGSTTPKATRYIDLGGGNQAVQSDGGGISFTLGDHHGTGQLAVDSADLSLTRRSTTPFGRARGEEPAGWPGTKGFVGGTTDTSTGLTHLGAREYDASTGRFISVDPIMDPASPQQINGYAYANHSPVTGSDPTGLYCDSCSMGNPDSAWGPGSGPGCTHYNCYDKDGKVAYVVRETAWTPPSAKSSAGRGPKPTSKPVAEPQPIFLAGVRIPTPKEMNYRSGYQDLWGDYQAQVMRWCEGQCHSNPDSEVCAAAHDLGWVRSSGIDLLELIGVRDAIDCAQGSASGCLWTVVGLTPWGKVGKAAKLLKAGKHADAAKLATCAVRHSFVAGTEVAMADGTSKPIEQVEAGDKVLATDPVTGRTQAREVVATITKDDDKHYTRLAVTTTDGEAGITATDHHPFWSPDAQAWVNAGDLTPGTRLLTADGISATVESIRHFRMSGRTYDLTVVGVHTYYVLAGETPVLVHNTNCDVAGRGLWQLTKEGSTKLLKGGPFKTTFHKSASDGTWWTPDVTGHGQSAFKVYRETSKGLEWISDADKYGTYMPDKWKGDTGKFIPMNKLRGVKG</sequence>
<feature type="compositionally biased region" description="Polar residues" evidence="2">
    <location>
        <begin position="1646"/>
        <end position="1677"/>
    </location>
</feature>
<dbReference type="NCBIfam" id="TIGR01643">
    <property type="entry name" value="YD_repeat_2x"/>
    <property type="match status" value="1"/>
</dbReference>
<keyword evidence="6" id="KW-1185">Reference proteome</keyword>
<feature type="compositionally biased region" description="Basic and acidic residues" evidence="2">
    <location>
        <begin position="1274"/>
        <end position="1283"/>
    </location>
</feature>
<evidence type="ECO:0000259" key="4">
    <source>
        <dbReference type="SMART" id="SM00306"/>
    </source>
</evidence>
<dbReference type="Pfam" id="PF25023">
    <property type="entry name" value="TEN_YD-shell"/>
    <property type="match status" value="1"/>
</dbReference>
<proteinExistence type="predicted"/>
<dbReference type="RefSeq" id="WP_185301009.1">
    <property type="nucleotide sequence ID" value="NZ_CP045702.1"/>
</dbReference>
<feature type="region of interest" description="Disordered" evidence="2">
    <location>
        <begin position="1640"/>
        <end position="1679"/>
    </location>
</feature>
<dbReference type="InterPro" id="IPR003587">
    <property type="entry name" value="Hint_dom_N"/>
</dbReference>
<organism evidence="5 6">
    <name type="scientific">Streptomyces finlayi</name>
    <dbReference type="NCBI Taxonomy" id="67296"/>
    <lineage>
        <taxon>Bacteria</taxon>
        <taxon>Bacillati</taxon>
        <taxon>Actinomycetota</taxon>
        <taxon>Actinomycetes</taxon>
        <taxon>Kitasatosporales</taxon>
        <taxon>Streptomycetaceae</taxon>
        <taxon>Streptomyces</taxon>
    </lineage>
</organism>
<evidence type="ECO:0000256" key="1">
    <source>
        <dbReference type="ARBA" id="ARBA00022737"/>
    </source>
</evidence>
<feature type="region of interest" description="Disordered" evidence="2">
    <location>
        <begin position="1052"/>
        <end position="1090"/>
    </location>
</feature>
<dbReference type="PROSITE" id="PS50818">
    <property type="entry name" value="INTEIN_C_TER"/>
    <property type="match status" value="1"/>
</dbReference>
<gene>
    <name evidence="5" type="ORF">F0344_25685</name>
</gene>
<dbReference type="InterPro" id="IPR036844">
    <property type="entry name" value="Hint_dom_sf"/>
</dbReference>
<evidence type="ECO:0000313" key="6">
    <source>
        <dbReference type="Proteomes" id="UP000515307"/>
    </source>
</evidence>
<dbReference type="KEGG" id="sfiy:F0344_25685"/>
<dbReference type="Proteomes" id="UP000515307">
    <property type="component" value="Chromosome"/>
</dbReference>
<dbReference type="InterPro" id="IPR006530">
    <property type="entry name" value="YD"/>
</dbReference>
<dbReference type="InterPro" id="IPR050708">
    <property type="entry name" value="T6SS_VgrG/RHS"/>
</dbReference>
<dbReference type="InterPro" id="IPR031325">
    <property type="entry name" value="RHS_repeat"/>
</dbReference>
<dbReference type="SUPFAM" id="SSF51294">
    <property type="entry name" value="Hedgehog/intein (Hint) domain"/>
    <property type="match status" value="1"/>
</dbReference>
<dbReference type="Gene3D" id="2.170.16.10">
    <property type="entry name" value="Hedgehog/Intein (Hint) domain"/>
    <property type="match status" value="1"/>
</dbReference>
<feature type="signal peptide" evidence="3">
    <location>
        <begin position="1"/>
        <end position="39"/>
    </location>
</feature>
<reference evidence="6" key="1">
    <citation type="submission" date="2019-10" db="EMBL/GenBank/DDBJ databases">
        <title>Antimicrobial potential of Antarctic Bacteria.</title>
        <authorList>
            <person name="Benaud N."/>
            <person name="Edwards R.J."/>
            <person name="Ferrari B.C."/>
        </authorList>
    </citation>
    <scope>NUCLEOTIDE SEQUENCE [LARGE SCALE GENOMIC DNA]</scope>
    <source>
        <strain evidence="6">NBSH44</strain>
    </source>
</reference>
<accession>A0A7G7BQC2</accession>
<dbReference type="CDD" id="cd00081">
    <property type="entry name" value="Hint"/>
    <property type="match status" value="1"/>
</dbReference>
<dbReference type="SMART" id="SM00306">
    <property type="entry name" value="HintN"/>
    <property type="match status" value="1"/>
</dbReference>
<dbReference type="InterPro" id="IPR056823">
    <property type="entry name" value="TEN-like_YD-shell"/>
</dbReference>
<feature type="region of interest" description="Disordered" evidence="2">
    <location>
        <begin position="1232"/>
        <end position="1284"/>
    </location>
</feature>
<dbReference type="NCBIfam" id="TIGR03696">
    <property type="entry name" value="Rhs_assc_core"/>
    <property type="match status" value="1"/>
</dbReference>
<evidence type="ECO:0000313" key="5">
    <source>
        <dbReference type="EMBL" id="QNE77537.1"/>
    </source>
</evidence>
<dbReference type="PANTHER" id="PTHR32305:SF17">
    <property type="entry name" value="TRNA NUCLEASE WAPA"/>
    <property type="match status" value="1"/>
</dbReference>
<dbReference type="EMBL" id="CP045702">
    <property type="protein sequence ID" value="QNE77537.1"/>
    <property type="molecule type" value="Genomic_DNA"/>
</dbReference>